<evidence type="ECO:0000313" key="13">
    <source>
        <dbReference type="Proteomes" id="UP000075920"/>
    </source>
</evidence>
<dbReference type="GO" id="GO:0071037">
    <property type="term" value="P:nuclear polyadenylation-dependent snRNA catabolic process"/>
    <property type="evidence" value="ECO:0007669"/>
    <property type="project" value="TreeGrafter"/>
</dbReference>
<dbReference type="GO" id="GO:0071036">
    <property type="term" value="P:nuclear polyadenylation-dependent snoRNA catabolic process"/>
    <property type="evidence" value="ECO:0007669"/>
    <property type="project" value="TreeGrafter"/>
</dbReference>
<dbReference type="GO" id="GO:0008270">
    <property type="term" value="F:zinc ion binding"/>
    <property type="evidence" value="ECO:0007669"/>
    <property type="project" value="UniProtKB-KW"/>
</dbReference>
<feature type="compositionally biased region" description="Polar residues" evidence="10">
    <location>
        <begin position="426"/>
        <end position="444"/>
    </location>
</feature>
<feature type="compositionally biased region" description="Polar residues" evidence="10">
    <location>
        <begin position="1608"/>
        <end position="1626"/>
    </location>
</feature>
<keyword evidence="4 9" id="KW-0863">Zinc-finger</keyword>
<keyword evidence="13" id="KW-1185">Reference proteome</keyword>
<comment type="subcellular location">
    <subcellularLocation>
        <location evidence="1">Nucleus</location>
    </subcellularLocation>
</comment>
<keyword evidence="2" id="KW-0479">Metal-binding</keyword>
<dbReference type="InterPro" id="IPR001878">
    <property type="entry name" value="Znf_CCHC"/>
</dbReference>
<feature type="compositionally biased region" description="Polar residues" evidence="10">
    <location>
        <begin position="353"/>
        <end position="366"/>
    </location>
</feature>
<feature type="compositionally biased region" description="Basic and acidic residues" evidence="10">
    <location>
        <begin position="340"/>
        <end position="349"/>
    </location>
</feature>
<dbReference type="SUPFAM" id="SSF57756">
    <property type="entry name" value="Retrovirus zinc finger-like domains"/>
    <property type="match status" value="1"/>
</dbReference>
<dbReference type="STRING" id="112268.A0A182WJY2"/>
<feature type="compositionally biased region" description="Low complexity" evidence="10">
    <location>
        <begin position="445"/>
        <end position="458"/>
    </location>
</feature>
<dbReference type="Proteomes" id="UP000075920">
    <property type="component" value="Unassembled WGS sequence"/>
</dbReference>
<name>A0A182WJY2_9DIPT</name>
<evidence type="ECO:0000256" key="3">
    <source>
        <dbReference type="ARBA" id="ARBA00022737"/>
    </source>
</evidence>
<dbReference type="VEuPathDB" id="VectorBase:AMIN010686"/>
<dbReference type="GO" id="GO:0031499">
    <property type="term" value="C:TRAMP complex"/>
    <property type="evidence" value="ECO:0007669"/>
    <property type="project" value="TreeGrafter"/>
</dbReference>
<evidence type="ECO:0000256" key="1">
    <source>
        <dbReference type="ARBA" id="ARBA00004123"/>
    </source>
</evidence>
<dbReference type="InterPro" id="IPR051644">
    <property type="entry name" value="TRAMP_AT-DNA-binding"/>
</dbReference>
<dbReference type="GO" id="GO:0071038">
    <property type="term" value="P:TRAMP-dependent tRNA surveillance pathway"/>
    <property type="evidence" value="ECO:0007669"/>
    <property type="project" value="TreeGrafter"/>
</dbReference>
<keyword evidence="3" id="KW-0677">Repeat</keyword>
<evidence type="ECO:0000256" key="9">
    <source>
        <dbReference type="PROSITE-ProRule" id="PRU00047"/>
    </source>
</evidence>
<dbReference type="InterPro" id="IPR036875">
    <property type="entry name" value="Znf_CCHC_sf"/>
</dbReference>
<dbReference type="EnsemblMetazoa" id="AMIN010686-RA">
    <property type="protein sequence ID" value="AMIN010686-PA"/>
    <property type="gene ID" value="AMIN010686"/>
</dbReference>
<feature type="compositionally biased region" description="Polar residues" evidence="10">
    <location>
        <begin position="497"/>
        <end position="511"/>
    </location>
</feature>
<dbReference type="GO" id="GO:0003723">
    <property type="term" value="F:RNA binding"/>
    <property type="evidence" value="ECO:0007669"/>
    <property type="project" value="TreeGrafter"/>
</dbReference>
<feature type="region of interest" description="Disordered" evidence="10">
    <location>
        <begin position="227"/>
        <end position="260"/>
    </location>
</feature>
<keyword evidence="5" id="KW-0862">Zinc</keyword>
<dbReference type="PANTHER" id="PTHR46543">
    <property type="entry name" value="ZINC FINGER CCHC DOMAIN-CONTAINING PROTEIN 7"/>
    <property type="match status" value="1"/>
</dbReference>
<evidence type="ECO:0000256" key="6">
    <source>
        <dbReference type="ARBA" id="ARBA00023242"/>
    </source>
</evidence>
<evidence type="ECO:0000256" key="2">
    <source>
        <dbReference type="ARBA" id="ARBA00022723"/>
    </source>
</evidence>
<feature type="region of interest" description="Disordered" evidence="10">
    <location>
        <begin position="1608"/>
        <end position="1629"/>
    </location>
</feature>
<feature type="compositionally biased region" description="Polar residues" evidence="10">
    <location>
        <begin position="128"/>
        <end position="144"/>
    </location>
</feature>
<accession>A0A182WJY2</accession>
<dbReference type="PROSITE" id="PS50158">
    <property type="entry name" value="ZF_CCHC"/>
    <property type="match status" value="3"/>
</dbReference>
<dbReference type="GO" id="GO:0071035">
    <property type="term" value="P:nuclear polyadenylation-dependent rRNA catabolic process"/>
    <property type="evidence" value="ECO:0007669"/>
    <property type="project" value="TreeGrafter"/>
</dbReference>
<evidence type="ECO:0000256" key="5">
    <source>
        <dbReference type="ARBA" id="ARBA00022833"/>
    </source>
</evidence>
<keyword evidence="6" id="KW-0539">Nucleus</keyword>
<evidence type="ECO:0000259" key="11">
    <source>
        <dbReference type="PROSITE" id="PS50158"/>
    </source>
</evidence>
<proteinExistence type="predicted"/>
<evidence type="ECO:0000256" key="4">
    <source>
        <dbReference type="ARBA" id="ARBA00022771"/>
    </source>
</evidence>
<dbReference type="Gene3D" id="4.10.60.10">
    <property type="entry name" value="Zinc finger, CCHC-type"/>
    <property type="match status" value="2"/>
</dbReference>
<feature type="region of interest" description="Disordered" evidence="10">
    <location>
        <begin position="552"/>
        <end position="572"/>
    </location>
</feature>
<feature type="region of interest" description="Disordered" evidence="10">
    <location>
        <begin position="761"/>
        <end position="781"/>
    </location>
</feature>
<dbReference type="SMART" id="SM00343">
    <property type="entry name" value="ZnF_C2HC"/>
    <property type="match status" value="4"/>
</dbReference>
<reference evidence="12" key="2">
    <citation type="submission" date="2020-05" db="UniProtKB">
        <authorList>
            <consortium name="EnsemblMetazoa"/>
        </authorList>
    </citation>
    <scope>IDENTIFICATION</scope>
    <source>
        <strain evidence="12">MINIMUS1</strain>
    </source>
</reference>
<feature type="compositionally biased region" description="Basic and acidic residues" evidence="10">
    <location>
        <begin position="368"/>
        <end position="377"/>
    </location>
</feature>
<feature type="domain" description="CCHC-type" evidence="11">
    <location>
        <begin position="935"/>
        <end position="950"/>
    </location>
</feature>
<evidence type="ECO:0000256" key="8">
    <source>
        <dbReference type="ARBA" id="ARBA00043023"/>
    </source>
</evidence>
<dbReference type="PANTHER" id="PTHR46543:SF1">
    <property type="entry name" value="ZINC FINGER CCHC DOMAIN-CONTAINING PROTEIN 7"/>
    <property type="match status" value="1"/>
</dbReference>
<protein>
    <recommendedName>
        <fullName evidence="7">Zinc finger CCHC domain-containing protein 7</fullName>
    </recommendedName>
    <alternativeName>
        <fullName evidence="8">TRAMP-like complex RNA-binding factor ZCCHC7</fullName>
    </alternativeName>
</protein>
<dbReference type="GO" id="GO:0071039">
    <property type="term" value="P:nuclear polyadenylation-dependent CUT catabolic process"/>
    <property type="evidence" value="ECO:0007669"/>
    <property type="project" value="TreeGrafter"/>
</dbReference>
<feature type="region of interest" description="Disordered" evidence="10">
    <location>
        <begin position="1513"/>
        <end position="1535"/>
    </location>
</feature>
<feature type="compositionally biased region" description="Low complexity" evidence="10">
    <location>
        <begin position="296"/>
        <end position="307"/>
    </location>
</feature>
<feature type="compositionally biased region" description="Polar residues" evidence="10">
    <location>
        <begin position="738"/>
        <end position="748"/>
    </location>
</feature>
<sequence>MDLEEQDLAVLEERLYSSIHHSYEDAPKIPDAAPAPSPPVRIVSRTSVVNNSQGVLPANMKRYWVGSSIPNVEERAPYAKNTATSVVSKPAAPEKNASESNKNEGSAETAKMFLAPYQSLLGNMDANVSGSQPSVPEVTSQKSTVPERVTVPKNAPKLAALQLKKKKQTKQTTQYVEKKMESLLKLINKDRKQNAIHTMDSKKAKANKVRQRKRPQIVVAEITLNSSDEDSTPTVHSKSAVDHSASDEETDEVIIIPPPPPPQICIDCSDEEETQSIQFALPKSNKRTLKGHTTVNSPRCRSPSNSSIMSDDFIGQHDRSRLNDSFTENIPSDDELECSVEGRMKDVPERVPSISSEDTVCTSGDATDQEKRPKETGKGTAKPKSQPEVNAKSKKESAPTKKTPSKQKPAKTVPVEPAMSPRVSKRNANNKSNSGAISNDTANNSKTPGKSKTGGKSPVTPRLEIVRNTVEAPQGSGKKVKAKKDGLSAKVIRSMAKSITQSTVTSGTSSDKSTECLKNGNASRTGTKSKTKKILPIEDNVSSESDIDIFSKTTTSIGTPQGKDNNTSKRSASSFVEELDDVSSESDYDESFLQLKKMVLAETAEKERRKRVGRKRKQYNSETYSDEDFACLLTDIVRAVSDTEDDDDDMETTVNVNNESNAQTVATSTSSSKEVRNLKKKRKVKDVALESGSAVGEMQQPVNNNADVQQHSQTELAAKKKKKLKNPKPGVKALAGSGCNTPEIQIDPSDSTAIVHQPQDVTRKERSVTLPSSPHLEPTYLGSSDEDVQIIVSNQRPAVPSTSGESLKVIQPIGPDCAWNEEMKHFYNESWTDEGLNVDLVLRNMPYDSRNWYIVHKDRFPDPPKKHITCSNCGEQGHMRYKCRNAPKQPICFMCGEKGHKEPRCPKTVCLNCGAKARSFVRRCKSCTRDAEITCFTCGLRGHAQRSCPDLWRRYHSTIEDNVPLREQYESNPNARWCCICGKSGHQAHACTDARRMFGDSIPNVKVNSYMPAYRGEYNRCSKHRNDEQERRLATDPSARYNLFSTDANSSEFNLPEITHEGGFYYNFLKSTGLLEKYMRPVSNVLEEDAMEPQPEAIEQPVEEPQPLESTRPASAVSLAEETTKPEPPRTEQTICAIEPAIQQDRINDEANEVPVLEENSNYSFSEFHTEEMEVDDTQQNVDIKLSSSPPPPSVNSIPKEKNNLQQSMLSDFISLNTDSIATPSLPEQQALPPAQPVPATVTPDSVPVADLAVSSAQPPVVIPPKEEKVDNAKVLLTKDRATLLLSDKGTEFLNENGKKHNVQLSIVFESVGNVLLITGAPESQEKFHEELVRFLTEQEHLLKNEKYFKASAPKMTNKMTRYIALFLRGLVEDKGDVGALWTRFKNAKNVDTQEKHRRQLNVLLFGVYGLREGRKHLNILRAQLALCMKANPWKSELPQQRRSIIEDAIRYIFSAYDHKHYAIFVKEYEELKQANKLKKITYNDLGIPRIIHKPKTLQDELNKQKAAEIKKAKQKEARRLATSRKGPDGLSEDDKHYANFIRKATTYQPVGANRTNQYENLTRTIYQTPGYENRGNNGPNNINTWHSYNRVWIREEPAPRRVRIQPYRQSHAQQYDGRPSSSNVSRLADRASALRDQEYSQLQRLQDMLR</sequence>
<feature type="region of interest" description="Disordered" evidence="10">
    <location>
        <begin position="83"/>
        <end position="107"/>
    </location>
</feature>
<feature type="domain" description="CCHC-type" evidence="11">
    <location>
        <begin position="892"/>
        <end position="907"/>
    </location>
</feature>
<feature type="region of interest" description="Disordered" evidence="10">
    <location>
        <begin position="128"/>
        <end position="147"/>
    </location>
</feature>
<evidence type="ECO:0000256" key="10">
    <source>
        <dbReference type="SAM" id="MobiDB-lite"/>
    </source>
</evidence>
<feature type="domain" description="CCHC-type" evidence="11">
    <location>
        <begin position="870"/>
        <end position="885"/>
    </location>
</feature>
<feature type="region of interest" description="Disordered" evidence="10">
    <location>
        <begin position="1091"/>
        <end position="1133"/>
    </location>
</feature>
<evidence type="ECO:0000256" key="7">
    <source>
        <dbReference type="ARBA" id="ARBA00041190"/>
    </source>
</evidence>
<feature type="region of interest" description="Disordered" evidence="10">
    <location>
        <begin position="719"/>
        <end position="748"/>
    </location>
</feature>
<evidence type="ECO:0000313" key="12">
    <source>
        <dbReference type="EnsemblMetazoa" id="AMIN010686-PA"/>
    </source>
</evidence>
<dbReference type="GO" id="GO:0071031">
    <property type="term" value="P:nuclear mRNA surveillance of mRNA 3'-end processing"/>
    <property type="evidence" value="ECO:0007669"/>
    <property type="project" value="TreeGrafter"/>
</dbReference>
<reference evidence="13" key="1">
    <citation type="submission" date="2013-03" db="EMBL/GenBank/DDBJ databases">
        <title>The Genome Sequence of Anopheles minimus MINIMUS1.</title>
        <authorList>
            <consortium name="The Broad Institute Genomics Platform"/>
            <person name="Neafsey D.E."/>
            <person name="Walton C."/>
            <person name="Walker B."/>
            <person name="Young S.K."/>
            <person name="Zeng Q."/>
            <person name="Gargeya S."/>
            <person name="Fitzgerald M."/>
            <person name="Haas B."/>
            <person name="Abouelleil A."/>
            <person name="Allen A.W."/>
            <person name="Alvarado L."/>
            <person name="Arachchi H.M."/>
            <person name="Berlin A.M."/>
            <person name="Chapman S.B."/>
            <person name="Gainer-Dewar J."/>
            <person name="Goldberg J."/>
            <person name="Griggs A."/>
            <person name="Gujja S."/>
            <person name="Hansen M."/>
            <person name="Howarth C."/>
            <person name="Imamovic A."/>
            <person name="Ireland A."/>
            <person name="Larimer J."/>
            <person name="McCowan C."/>
            <person name="Murphy C."/>
            <person name="Pearson M."/>
            <person name="Poon T.W."/>
            <person name="Priest M."/>
            <person name="Roberts A."/>
            <person name="Saif S."/>
            <person name="Shea T."/>
            <person name="Sisk P."/>
            <person name="Sykes S."/>
            <person name="Wortman J."/>
            <person name="Nusbaum C."/>
            <person name="Birren B."/>
        </authorList>
    </citation>
    <scope>NUCLEOTIDE SEQUENCE [LARGE SCALE GENOMIC DNA]</scope>
    <source>
        <strain evidence="13">MINIMUS1</strain>
    </source>
</reference>
<feature type="region of interest" description="Disordered" evidence="10">
    <location>
        <begin position="282"/>
        <end position="531"/>
    </location>
</feature>
<organism evidence="12 13">
    <name type="scientific">Anopheles minimus</name>
    <dbReference type="NCBI Taxonomy" id="112268"/>
    <lineage>
        <taxon>Eukaryota</taxon>
        <taxon>Metazoa</taxon>
        <taxon>Ecdysozoa</taxon>
        <taxon>Arthropoda</taxon>
        <taxon>Hexapoda</taxon>
        <taxon>Insecta</taxon>
        <taxon>Pterygota</taxon>
        <taxon>Neoptera</taxon>
        <taxon>Endopterygota</taxon>
        <taxon>Diptera</taxon>
        <taxon>Nematocera</taxon>
        <taxon>Culicoidea</taxon>
        <taxon>Culicidae</taxon>
        <taxon>Anophelinae</taxon>
        <taxon>Anopheles</taxon>
    </lineage>
</organism>